<name>A0ABW3C3W3_SPHXN</name>
<evidence type="ECO:0008006" key="4">
    <source>
        <dbReference type="Google" id="ProtNLM"/>
    </source>
</evidence>
<protein>
    <recommendedName>
        <fullName evidence="4">Tip attachment protein J domain-containing protein</fullName>
    </recommendedName>
</protein>
<sequence>MAKAVRTIGTVVGVALVVVGVATANPALISAGMQTVSYSNLAASAIDMVAPQKPKFSDQGNPLRFQTNPQSGLPYAIGRTRMSGVRIYADTYDGFKRKGEHDVLSFGVLLSAGGTIDSIEKFTADGETITFNGTTGNGNGSWTDWMAQKVWLGGAQTSALALTFGGSGPPGWTSNHKLSGITHALWSLRYDNDGKKYAAGVPEPAWIGKWVKVYDPRLDSTYPGGSGSCRALNESTYVWSRNPALHALTWALGRWQDNKRTLGIGAPVTNIRVADFVEAANVADENAWGIGGVEWSTDSKWAILKRMLQAGGAVPTMTGAMIGCRVNTPRIAVATITSDDILDEMAITVTKPRRERFNTVIPRYRSESHEWEIISADPISVPDYVTEDGGIRQKEIDYPLVQAEVGQSGFDGDLQAGQLAAYDIVNSREGGPISWTTGPKFIGLKSGDCVTLDVPEQGLVDQDVLITGVERDPGTAKLRFTANTETSAKHAFALGETAVPPPPFTLTPPEIIPEQPDSDVWDAVPLATADGIPFIRVEGDTSDVGWEAVVIQYRADGGDWTVAGTFPITGDFFWYEIMSLDGETEYDIRLAYKSPWATGDWLEISAIETPEAGIEGPPGPPGADGDPGVDGTDGTDGADSSGLVINGNFETGDSRGWYSFAGTIVSSGAYSGTYAARVASASGGPNIISNRFAAQPGDLFRAACVVSRDETSLPDAACLLRCRAFDSSGSLISGTTLQSANISTAGWQPLSGEYTAPAGTVSVSVDVGEAAGTTGHWIVDAVSASAKGSPGVSGPPATSISVTRKAVNVWAYANGTVVSWADAVGLLKVYSGDTDVTASATLSATASSGVTGTINTATNTPVSGQPKGYYRVTAMTGDTGYLTLTAVYGGVTITEVFSVSKAKGGYEIVGSLPVSDLFEGRVVFLTTDDKLYRYTGSAWTKAVDGLDLVANSVTTNAINAGAVTAAKMAVTELSAITALIGLLRTATTGERLEIEDNVIRVYDASNNLRVLIGDLS</sequence>
<reference evidence="3" key="1">
    <citation type="journal article" date="2019" name="Int. J. Syst. Evol. Microbiol.">
        <title>The Global Catalogue of Microorganisms (GCM) 10K type strain sequencing project: providing services to taxonomists for standard genome sequencing and annotation.</title>
        <authorList>
            <consortium name="The Broad Institute Genomics Platform"/>
            <consortium name="The Broad Institute Genome Sequencing Center for Infectious Disease"/>
            <person name="Wu L."/>
            <person name="Ma J."/>
        </authorList>
    </citation>
    <scope>NUCLEOTIDE SEQUENCE [LARGE SCALE GENOMIC DNA]</scope>
    <source>
        <strain evidence="3">CCUG 52537</strain>
    </source>
</reference>
<gene>
    <name evidence="2" type="ORF">ACFQ00_07725</name>
</gene>
<comment type="caution">
    <text evidence="2">The sequence shown here is derived from an EMBL/GenBank/DDBJ whole genome shotgun (WGS) entry which is preliminary data.</text>
</comment>
<evidence type="ECO:0000256" key="1">
    <source>
        <dbReference type="SAM" id="MobiDB-lite"/>
    </source>
</evidence>
<keyword evidence="3" id="KW-1185">Reference proteome</keyword>
<evidence type="ECO:0000313" key="3">
    <source>
        <dbReference type="Proteomes" id="UP001597124"/>
    </source>
</evidence>
<dbReference type="SUPFAM" id="SSF49785">
    <property type="entry name" value="Galactose-binding domain-like"/>
    <property type="match status" value="1"/>
</dbReference>
<dbReference type="RefSeq" id="WP_381488575.1">
    <property type="nucleotide sequence ID" value="NZ_JBHTIK010000004.1"/>
</dbReference>
<feature type="compositionally biased region" description="Low complexity" evidence="1">
    <location>
        <begin position="623"/>
        <end position="639"/>
    </location>
</feature>
<accession>A0ABW3C3W3</accession>
<dbReference type="Proteomes" id="UP001597124">
    <property type="component" value="Unassembled WGS sequence"/>
</dbReference>
<proteinExistence type="predicted"/>
<dbReference type="InterPro" id="IPR008979">
    <property type="entry name" value="Galactose-bd-like_sf"/>
</dbReference>
<organism evidence="2 3">
    <name type="scientific">Sphingosinicella xenopeptidilytica</name>
    <dbReference type="NCBI Taxonomy" id="364098"/>
    <lineage>
        <taxon>Bacteria</taxon>
        <taxon>Pseudomonadati</taxon>
        <taxon>Pseudomonadota</taxon>
        <taxon>Alphaproteobacteria</taxon>
        <taxon>Sphingomonadales</taxon>
        <taxon>Sphingosinicellaceae</taxon>
        <taxon>Sphingosinicella</taxon>
    </lineage>
</organism>
<evidence type="ECO:0000313" key="2">
    <source>
        <dbReference type="EMBL" id="MFD0848207.1"/>
    </source>
</evidence>
<dbReference type="Gene3D" id="2.60.120.260">
    <property type="entry name" value="Galactose-binding domain-like"/>
    <property type="match status" value="1"/>
</dbReference>
<feature type="region of interest" description="Disordered" evidence="1">
    <location>
        <begin position="611"/>
        <end position="645"/>
    </location>
</feature>
<dbReference type="EMBL" id="JBHTIK010000004">
    <property type="protein sequence ID" value="MFD0848207.1"/>
    <property type="molecule type" value="Genomic_DNA"/>
</dbReference>